<proteinExistence type="predicted"/>
<evidence type="ECO:0000313" key="1">
    <source>
        <dbReference type="EMBL" id="KZO90970.1"/>
    </source>
</evidence>
<evidence type="ECO:0000313" key="2">
    <source>
        <dbReference type="Proteomes" id="UP000076738"/>
    </source>
</evidence>
<accession>A0A167GW28</accession>
<keyword evidence="2" id="KW-1185">Reference proteome</keyword>
<sequence length="74" mass="8861">MRREFIRSCSHEVAHGHDSAWEDVNRVFRGHDYDEFLDLDEEEEAPEQHMANVEEMFEPSEIKARMMTHEDDPI</sequence>
<protein>
    <submittedName>
        <fullName evidence="1">Uncharacterized protein</fullName>
    </submittedName>
</protein>
<dbReference type="Proteomes" id="UP000076738">
    <property type="component" value="Unassembled WGS sequence"/>
</dbReference>
<dbReference type="EMBL" id="KV417331">
    <property type="protein sequence ID" value="KZO90970.1"/>
    <property type="molecule type" value="Genomic_DNA"/>
</dbReference>
<gene>
    <name evidence="1" type="ORF">CALVIDRAFT_568642</name>
</gene>
<dbReference type="STRING" id="1330018.A0A167GW28"/>
<reference evidence="1 2" key="1">
    <citation type="journal article" date="2016" name="Mol. Biol. Evol.">
        <title>Comparative Genomics of Early-Diverging Mushroom-Forming Fungi Provides Insights into the Origins of Lignocellulose Decay Capabilities.</title>
        <authorList>
            <person name="Nagy L.G."/>
            <person name="Riley R."/>
            <person name="Tritt A."/>
            <person name="Adam C."/>
            <person name="Daum C."/>
            <person name="Floudas D."/>
            <person name="Sun H."/>
            <person name="Yadav J.S."/>
            <person name="Pangilinan J."/>
            <person name="Larsson K.H."/>
            <person name="Matsuura K."/>
            <person name="Barry K."/>
            <person name="Labutti K."/>
            <person name="Kuo R."/>
            <person name="Ohm R.A."/>
            <person name="Bhattacharya S.S."/>
            <person name="Shirouzu T."/>
            <person name="Yoshinaga Y."/>
            <person name="Martin F.M."/>
            <person name="Grigoriev I.V."/>
            <person name="Hibbett D.S."/>
        </authorList>
    </citation>
    <scope>NUCLEOTIDE SEQUENCE [LARGE SCALE GENOMIC DNA]</scope>
    <source>
        <strain evidence="1 2">TUFC12733</strain>
    </source>
</reference>
<organism evidence="1 2">
    <name type="scientific">Calocera viscosa (strain TUFC12733)</name>
    <dbReference type="NCBI Taxonomy" id="1330018"/>
    <lineage>
        <taxon>Eukaryota</taxon>
        <taxon>Fungi</taxon>
        <taxon>Dikarya</taxon>
        <taxon>Basidiomycota</taxon>
        <taxon>Agaricomycotina</taxon>
        <taxon>Dacrymycetes</taxon>
        <taxon>Dacrymycetales</taxon>
        <taxon>Dacrymycetaceae</taxon>
        <taxon>Calocera</taxon>
    </lineage>
</organism>
<name>A0A167GW28_CALVF</name>
<dbReference type="AlphaFoldDB" id="A0A167GW28"/>